<evidence type="ECO:0000256" key="1">
    <source>
        <dbReference type="SAM" id="Phobius"/>
    </source>
</evidence>
<organism evidence="2">
    <name type="scientific">Cuerna arida</name>
    <dbReference type="NCBI Taxonomy" id="1464854"/>
    <lineage>
        <taxon>Eukaryota</taxon>
        <taxon>Metazoa</taxon>
        <taxon>Ecdysozoa</taxon>
        <taxon>Arthropoda</taxon>
        <taxon>Hexapoda</taxon>
        <taxon>Insecta</taxon>
        <taxon>Pterygota</taxon>
        <taxon>Neoptera</taxon>
        <taxon>Paraneoptera</taxon>
        <taxon>Hemiptera</taxon>
        <taxon>Auchenorrhyncha</taxon>
        <taxon>Membracoidea</taxon>
        <taxon>Cicadellidae</taxon>
        <taxon>Cicadellinae</taxon>
        <taxon>Proconiini</taxon>
        <taxon>Cuerna</taxon>
    </lineage>
</organism>
<reference evidence="2" key="1">
    <citation type="submission" date="2015-11" db="EMBL/GenBank/DDBJ databases">
        <title>De novo transcriptome assembly of four potential Pierce s Disease insect vectors from Arizona vineyards.</title>
        <authorList>
            <person name="Tassone E.E."/>
        </authorList>
    </citation>
    <scope>NUCLEOTIDE SEQUENCE</scope>
</reference>
<name>A0A1B6F8A0_9HEMI</name>
<keyword evidence="1" id="KW-1133">Transmembrane helix</keyword>
<evidence type="ECO:0000313" key="2">
    <source>
        <dbReference type="EMBL" id="JAS46458.1"/>
    </source>
</evidence>
<feature type="non-terminal residue" evidence="2">
    <location>
        <position position="1"/>
    </location>
</feature>
<feature type="non-terminal residue" evidence="2">
    <location>
        <position position="101"/>
    </location>
</feature>
<dbReference type="AlphaFoldDB" id="A0A1B6F8A0"/>
<sequence>EPNSNCNQLRYDATPSSVEQLVDIVNRQRACVLYYSLAAGFLYSWFIVPGKGIVRFHEVAVSETDREGEDSRGGEEMLTTTGSLLEHYVQSVRDSLGVQSQ</sequence>
<keyword evidence="1" id="KW-0812">Transmembrane</keyword>
<dbReference type="EMBL" id="GECZ01023311">
    <property type="protein sequence ID" value="JAS46458.1"/>
    <property type="molecule type" value="Transcribed_RNA"/>
</dbReference>
<accession>A0A1B6F8A0</accession>
<proteinExistence type="predicted"/>
<feature type="transmembrane region" description="Helical" evidence="1">
    <location>
        <begin position="32"/>
        <end position="48"/>
    </location>
</feature>
<keyword evidence="1" id="KW-0472">Membrane</keyword>
<gene>
    <name evidence="2" type="ORF">g.6072</name>
</gene>
<protein>
    <submittedName>
        <fullName evidence="2">Uncharacterized protein</fullName>
    </submittedName>
</protein>